<comment type="caution">
    <text evidence="5">The sequence shown here is derived from an EMBL/GenBank/DDBJ whole genome shotgun (WGS) entry which is preliminary data.</text>
</comment>
<organism evidence="5 6">
    <name type="scientific">Actinomycetospora endophytica</name>
    <dbReference type="NCBI Taxonomy" id="2291215"/>
    <lineage>
        <taxon>Bacteria</taxon>
        <taxon>Bacillati</taxon>
        <taxon>Actinomycetota</taxon>
        <taxon>Actinomycetes</taxon>
        <taxon>Pseudonocardiales</taxon>
        <taxon>Pseudonocardiaceae</taxon>
        <taxon>Actinomycetospora</taxon>
    </lineage>
</organism>
<dbReference type="EMBL" id="JAJNDB010000004">
    <property type="protein sequence ID" value="MCD2195754.1"/>
    <property type="molecule type" value="Genomic_DNA"/>
</dbReference>
<reference evidence="5 6" key="1">
    <citation type="submission" date="2021-11" db="EMBL/GenBank/DDBJ databases">
        <title>Draft genome sequence of Actinomycetospora sp. SF1 isolated from the rhizosphere soil.</title>
        <authorList>
            <person name="Duangmal K."/>
            <person name="Chantavorakit T."/>
        </authorList>
    </citation>
    <scope>NUCLEOTIDE SEQUENCE [LARGE SCALE GENOMIC DNA]</scope>
    <source>
        <strain evidence="5 6">TBRC 5722</strain>
    </source>
</reference>
<dbReference type="PANTHER" id="PTHR34384:SF5">
    <property type="entry name" value="L-2,3-DIAMINOPROPANOATE--CITRATE LIGASE"/>
    <property type="match status" value="1"/>
</dbReference>
<comment type="pathway">
    <text evidence="1">Siderophore biosynthesis.</text>
</comment>
<evidence type="ECO:0000313" key="5">
    <source>
        <dbReference type="EMBL" id="MCD2195754.1"/>
    </source>
</evidence>
<dbReference type="Proteomes" id="UP001199469">
    <property type="component" value="Unassembled WGS sequence"/>
</dbReference>
<evidence type="ECO:0008006" key="7">
    <source>
        <dbReference type="Google" id="ProtNLM"/>
    </source>
</evidence>
<protein>
    <recommendedName>
        <fullName evidence="7">Siderophore synthetase component</fullName>
    </recommendedName>
</protein>
<sequence>MTDDRQARLATLTRLVNSMLREIGPVPPGPGPVRLREPMSERALVVSLRHHSPSGHHVLDEQVVIDDGDGPRDASQEEAVALLLAIVASAVPDEATERIPARVAALAGQIADSTARTARYLAADPGPEPIDAATRSRQAEQSVRRGHPFHPTPKSLELDGALRGTGYDELERFAPELGVAFRLPYVALDPALTAEALDGPGPWLPADALAAAPSGWPVIPVHPVQLAHLHARTETAGLFADGALVELGERGGEVYPTSSVRTVCDPGFPTAWKLPLHVRITNFVRTVPPEHAVRAQDASRVVRALRGGWTYPGFSVLIETGRRGADPAVVGDDVAADLTVMFRENPIADGVRVLAGLVEEGPRGEEPVLVSEVRASGLDVRDWLHAYLRVSLLPMIDVFAREGVGFEAHLQNSLLITDGGRPVGFRVRDMEGTHVDRDRIPAGLDPASPLVYDGDEAWQRFRYHGVVNQLAGVIGTLGRHLVDERTLWAVVADILGEVVASSGPAAPWARDLRTSPTLPAKANLLSRFAERGESPLYVDLPNPIREADRC</sequence>
<dbReference type="RefSeq" id="WP_230737138.1">
    <property type="nucleotide sequence ID" value="NZ_JAJNDB010000004.1"/>
</dbReference>
<keyword evidence="6" id="KW-1185">Reference proteome</keyword>
<dbReference type="PANTHER" id="PTHR34384">
    <property type="entry name" value="L-2,3-DIAMINOPROPANOATE--CITRATE LIGASE"/>
    <property type="match status" value="1"/>
</dbReference>
<evidence type="ECO:0000313" key="6">
    <source>
        <dbReference type="Proteomes" id="UP001199469"/>
    </source>
</evidence>
<dbReference type="InterPro" id="IPR007310">
    <property type="entry name" value="Aerobactin_biosyn_IucA/IucC_N"/>
</dbReference>
<dbReference type="Pfam" id="PF04183">
    <property type="entry name" value="IucA_IucC"/>
    <property type="match status" value="1"/>
</dbReference>
<feature type="domain" description="Aerobactin siderophore biosynthesis IucA/IucC N-terminal" evidence="3">
    <location>
        <begin position="138"/>
        <end position="358"/>
    </location>
</feature>
<evidence type="ECO:0000256" key="1">
    <source>
        <dbReference type="ARBA" id="ARBA00004924"/>
    </source>
</evidence>
<comment type="similarity">
    <text evidence="2">Belongs to the IucA/IucC family.</text>
</comment>
<evidence type="ECO:0000259" key="4">
    <source>
        <dbReference type="Pfam" id="PF06276"/>
    </source>
</evidence>
<dbReference type="Gene3D" id="1.10.510.40">
    <property type="match status" value="1"/>
</dbReference>
<accession>A0ABS8PC77</accession>
<dbReference type="InterPro" id="IPR022770">
    <property type="entry name" value="IucA/IucC-like_C"/>
</dbReference>
<proteinExistence type="inferred from homology"/>
<feature type="domain" description="Aerobactin siderophore biosynthesis IucA/IucC-like C-terminal" evidence="4">
    <location>
        <begin position="382"/>
        <end position="533"/>
    </location>
</feature>
<dbReference type="InterPro" id="IPR037455">
    <property type="entry name" value="LucA/IucC-like"/>
</dbReference>
<name>A0ABS8PC77_9PSEU</name>
<gene>
    <name evidence="5" type="ORF">LQ327_20490</name>
</gene>
<evidence type="ECO:0000256" key="2">
    <source>
        <dbReference type="ARBA" id="ARBA00007832"/>
    </source>
</evidence>
<dbReference type="Pfam" id="PF06276">
    <property type="entry name" value="FhuF"/>
    <property type="match status" value="1"/>
</dbReference>
<evidence type="ECO:0000259" key="3">
    <source>
        <dbReference type="Pfam" id="PF04183"/>
    </source>
</evidence>